<keyword evidence="4" id="KW-1185">Reference proteome</keyword>
<feature type="compositionally biased region" description="Low complexity" evidence="1">
    <location>
        <begin position="224"/>
        <end position="235"/>
    </location>
</feature>
<dbReference type="CDD" id="cd11297">
    <property type="entry name" value="PIN_LabA-like_N_1"/>
    <property type="match status" value="1"/>
</dbReference>
<evidence type="ECO:0000313" key="3">
    <source>
        <dbReference type="EMBL" id="PVZ94285.1"/>
    </source>
</evidence>
<dbReference type="RefSeq" id="WP_116756796.1">
    <property type="nucleotide sequence ID" value="NZ_JBHUEX010000001.1"/>
</dbReference>
<dbReference type="InterPro" id="IPR025605">
    <property type="entry name" value="OST-HTH/LOTUS_dom"/>
</dbReference>
<dbReference type="Pfam" id="PF01936">
    <property type="entry name" value="NYN"/>
    <property type="match status" value="1"/>
</dbReference>
<gene>
    <name evidence="3" type="ORF">DDQ50_11125</name>
</gene>
<protein>
    <recommendedName>
        <fullName evidence="2">HTH OST-type domain-containing protein</fullName>
    </recommendedName>
</protein>
<dbReference type="InterPro" id="IPR021139">
    <property type="entry name" value="NYN"/>
</dbReference>
<dbReference type="PANTHER" id="PTHR35811">
    <property type="entry name" value="SLR1870 PROTEIN"/>
    <property type="match status" value="1"/>
</dbReference>
<dbReference type="GO" id="GO:0004540">
    <property type="term" value="F:RNA nuclease activity"/>
    <property type="evidence" value="ECO:0007669"/>
    <property type="project" value="InterPro"/>
</dbReference>
<organism evidence="3 4">
    <name type="scientific">Amnibacterium flavum</name>
    <dbReference type="NCBI Taxonomy" id="2173173"/>
    <lineage>
        <taxon>Bacteria</taxon>
        <taxon>Bacillati</taxon>
        <taxon>Actinomycetota</taxon>
        <taxon>Actinomycetes</taxon>
        <taxon>Micrococcales</taxon>
        <taxon>Microbacteriaceae</taxon>
        <taxon>Amnibacterium</taxon>
    </lineage>
</organism>
<dbReference type="Proteomes" id="UP000244893">
    <property type="component" value="Unassembled WGS sequence"/>
</dbReference>
<comment type="caution">
    <text evidence="3">The sequence shown here is derived from an EMBL/GenBank/DDBJ whole genome shotgun (WGS) entry which is preliminary data.</text>
</comment>
<proteinExistence type="predicted"/>
<dbReference type="InterPro" id="IPR041966">
    <property type="entry name" value="LOTUS-like"/>
</dbReference>
<sequence length="327" mass="35570">MADQTEGRVAVYIDFDNIVISRYDQLHGNGAWRRDNARTVAPDSSGGPDDVSAKLAAAEVEVGAILDYASSFGTVAISRAYADWSVPANASYRRQLVNRAVDLTQLFPVTQALKNGADIRLSVDVLEDLFRLPDLTHVVIVAGDSDYIALAQRCKRLGRFVLGIGVSGRTSPALIAACDHFEMYDSIPGATEPRVLEEDDDRDDEVAVETIVAEPAPKSRRGGKAAAEAAAADPAATPPGGNPVDRPATKMSDKAATRLLVRALELLQAKDDDEWKNAASVKSQIRRLDPSFSERPLGYKSFTEFIRSRNSLVEFKAEGNERLVRLR</sequence>
<dbReference type="AlphaFoldDB" id="A0A2V1HP34"/>
<feature type="region of interest" description="Disordered" evidence="1">
    <location>
        <begin position="210"/>
        <end position="249"/>
    </location>
</feature>
<dbReference type="OrthoDB" id="2379772at2"/>
<dbReference type="EMBL" id="QEOP01000002">
    <property type="protein sequence ID" value="PVZ94285.1"/>
    <property type="molecule type" value="Genomic_DNA"/>
</dbReference>
<dbReference type="Pfam" id="PF12872">
    <property type="entry name" value="OST-HTH"/>
    <property type="match status" value="1"/>
</dbReference>
<dbReference type="CDD" id="cd10146">
    <property type="entry name" value="LabA_like_C"/>
    <property type="match status" value="1"/>
</dbReference>
<feature type="domain" description="HTH OST-type" evidence="2">
    <location>
        <begin position="252"/>
        <end position="327"/>
    </location>
</feature>
<evidence type="ECO:0000256" key="1">
    <source>
        <dbReference type="SAM" id="MobiDB-lite"/>
    </source>
</evidence>
<dbReference type="PROSITE" id="PS51644">
    <property type="entry name" value="HTH_OST"/>
    <property type="match status" value="1"/>
</dbReference>
<name>A0A2V1HP34_9MICO</name>
<reference evidence="3 4" key="1">
    <citation type="submission" date="2018-05" db="EMBL/GenBank/DDBJ databases">
        <title>Amnibacterium sp. M8JJ-5, whole genome shotgun sequence.</title>
        <authorList>
            <person name="Tuo L."/>
        </authorList>
    </citation>
    <scope>NUCLEOTIDE SEQUENCE [LARGE SCALE GENOMIC DNA]</scope>
    <source>
        <strain evidence="3 4">M8JJ-5</strain>
    </source>
</reference>
<dbReference type="Gene3D" id="3.40.50.1010">
    <property type="entry name" value="5'-nuclease"/>
    <property type="match status" value="1"/>
</dbReference>
<evidence type="ECO:0000259" key="2">
    <source>
        <dbReference type="PROSITE" id="PS51644"/>
    </source>
</evidence>
<evidence type="ECO:0000313" key="4">
    <source>
        <dbReference type="Proteomes" id="UP000244893"/>
    </source>
</evidence>
<accession>A0A2V1HP34</accession>
<dbReference type="Gene3D" id="3.30.420.610">
    <property type="entry name" value="LOTUS domain-like"/>
    <property type="match status" value="1"/>
</dbReference>
<dbReference type="PANTHER" id="PTHR35811:SF1">
    <property type="entry name" value="HTH OST-TYPE DOMAIN-CONTAINING PROTEIN"/>
    <property type="match status" value="1"/>
</dbReference>